<keyword evidence="2" id="KW-1185">Reference proteome</keyword>
<organism evidence="1 2">
    <name type="scientific">Pleurodeles waltl</name>
    <name type="common">Iberian ribbed newt</name>
    <dbReference type="NCBI Taxonomy" id="8319"/>
    <lineage>
        <taxon>Eukaryota</taxon>
        <taxon>Metazoa</taxon>
        <taxon>Chordata</taxon>
        <taxon>Craniata</taxon>
        <taxon>Vertebrata</taxon>
        <taxon>Euteleostomi</taxon>
        <taxon>Amphibia</taxon>
        <taxon>Batrachia</taxon>
        <taxon>Caudata</taxon>
        <taxon>Salamandroidea</taxon>
        <taxon>Salamandridae</taxon>
        <taxon>Pleurodelinae</taxon>
        <taxon>Pleurodeles</taxon>
    </lineage>
</organism>
<proteinExistence type="predicted"/>
<name>A0AAV7W9J9_PLEWA</name>
<evidence type="ECO:0000313" key="1">
    <source>
        <dbReference type="EMBL" id="KAJ1210073.1"/>
    </source>
</evidence>
<comment type="caution">
    <text evidence="1">The sequence shown here is derived from an EMBL/GenBank/DDBJ whole genome shotgun (WGS) entry which is preliminary data.</text>
</comment>
<dbReference type="PANTHER" id="PTHR11505">
    <property type="entry name" value="L1 TRANSPOSABLE ELEMENT-RELATED"/>
    <property type="match status" value="1"/>
</dbReference>
<gene>
    <name evidence="1" type="ORF">NDU88_005441</name>
</gene>
<dbReference type="Gene3D" id="3.30.70.1820">
    <property type="entry name" value="L1 transposable element, RRM domain"/>
    <property type="match status" value="1"/>
</dbReference>
<reference evidence="1" key="1">
    <citation type="journal article" date="2022" name="bioRxiv">
        <title>Sequencing and chromosome-scale assembly of the giantPleurodeles waltlgenome.</title>
        <authorList>
            <person name="Brown T."/>
            <person name="Elewa A."/>
            <person name="Iarovenko S."/>
            <person name="Subramanian E."/>
            <person name="Araus A.J."/>
            <person name="Petzold A."/>
            <person name="Susuki M."/>
            <person name="Suzuki K.-i.T."/>
            <person name="Hayashi T."/>
            <person name="Toyoda A."/>
            <person name="Oliveira C."/>
            <person name="Osipova E."/>
            <person name="Leigh N.D."/>
            <person name="Simon A."/>
            <person name="Yun M.H."/>
        </authorList>
    </citation>
    <scope>NUCLEOTIDE SEQUENCE</scope>
    <source>
        <strain evidence="1">20211129_DDA</strain>
        <tissue evidence="1">Liver</tissue>
    </source>
</reference>
<accession>A0AAV7W9J9</accession>
<dbReference type="EMBL" id="JANPWB010000002">
    <property type="protein sequence ID" value="KAJ1210073.1"/>
    <property type="molecule type" value="Genomic_DNA"/>
</dbReference>
<sequence length="210" mass="24021">MAGTGEATTMVRVLQEITAVSRRLEGMDLAITSLTSETKSMPLDIAGFQSWVTGLEHRMVTVEGHMHMVLDKDQELGFLHSKLIDLEDRSRRDNIRLFGFPEQAEGADTSSFLRTVLPQLTETVFDLPLEFQRAHCLGPRRKDGSSKPRQIIACLLRHEQVRQLLTVARAQGPFKTNGYEIRITANFWRETNERWKGFLALRPKMRQLEV</sequence>
<dbReference type="Proteomes" id="UP001066276">
    <property type="component" value="Chromosome 1_2"/>
</dbReference>
<evidence type="ECO:0000313" key="2">
    <source>
        <dbReference type="Proteomes" id="UP001066276"/>
    </source>
</evidence>
<dbReference type="AlphaFoldDB" id="A0AAV7W9J9"/>
<dbReference type="InterPro" id="IPR004244">
    <property type="entry name" value="Transposase_22"/>
</dbReference>
<protein>
    <submittedName>
        <fullName evidence="1">Uncharacterized protein</fullName>
    </submittedName>
</protein>